<keyword evidence="6" id="KW-1185">Reference proteome</keyword>
<evidence type="ECO:0000313" key="6">
    <source>
        <dbReference type="Proteomes" id="UP001601444"/>
    </source>
</evidence>
<protein>
    <recommendedName>
        <fullName evidence="7">Mce-associated membrane protein</fullName>
    </recommendedName>
</protein>
<evidence type="ECO:0000256" key="2">
    <source>
        <dbReference type="ARBA" id="ARBA00023136"/>
    </source>
</evidence>
<keyword evidence="4" id="KW-1133">Transmembrane helix</keyword>
<dbReference type="PANTHER" id="PTHR37042">
    <property type="entry name" value="OUTER MEMBRANE PROTEIN RV1973"/>
    <property type="match status" value="1"/>
</dbReference>
<organism evidence="5 6">
    <name type="scientific">Nocardia thailandica</name>
    <dbReference type="NCBI Taxonomy" id="257275"/>
    <lineage>
        <taxon>Bacteria</taxon>
        <taxon>Bacillati</taxon>
        <taxon>Actinomycetota</taxon>
        <taxon>Actinomycetes</taxon>
        <taxon>Mycobacteriales</taxon>
        <taxon>Nocardiaceae</taxon>
        <taxon>Nocardia</taxon>
    </lineage>
</organism>
<comment type="caution">
    <text evidence="5">The sequence shown here is derived from an EMBL/GenBank/DDBJ whole genome shotgun (WGS) entry which is preliminary data.</text>
</comment>
<feature type="transmembrane region" description="Helical" evidence="4">
    <location>
        <begin position="25"/>
        <end position="45"/>
    </location>
</feature>
<evidence type="ECO:0000313" key="5">
    <source>
        <dbReference type="EMBL" id="MFF0546336.1"/>
    </source>
</evidence>
<dbReference type="SUPFAM" id="SSF54427">
    <property type="entry name" value="NTF2-like"/>
    <property type="match status" value="1"/>
</dbReference>
<name>A0ABW6PV70_9NOCA</name>
<dbReference type="EMBL" id="JBIAMX010000020">
    <property type="protein sequence ID" value="MFF0546336.1"/>
    <property type="molecule type" value="Genomic_DNA"/>
</dbReference>
<feature type="compositionally biased region" description="Low complexity" evidence="3">
    <location>
        <begin position="11"/>
        <end position="20"/>
    </location>
</feature>
<evidence type="ECO:0000256" key="4">
    <source>
        <dbReference type="SAM" id="Phobius"/>
    </source>
</evidence>
<dbReference type="PANTHER" id="PTHR37042:SF4">
    <property type="entry name" value="OUTER MEMBRANE PROTEIN RV1973"/>
    <property type="match status" value="1"/>
</dbReference>
<gene>
    <name evidence="5" type="ORF">ACFYTF_26225</name>
</gene>
<dbReference type="InterPro" id="IPR032710">
    <property type="entry name" value="NTF2-like_dom_sf"/>
</dbReference>
<accession>A0ABW6PV70</accession>
<evidence type="ECO:0008006" key="7">
    <source>
        <dbReference type="Google" id="ProtNLM"/>
    </source>
</evidence>
<comment type="subcellular location">
    <subcellularLocation>
        <location evidence="1">Membrane</location>
    </subcellularLocation>
</comment>
<keyword evidence="4" id="KW-0812">Transmembrane</keyword>
<proteinExistence type="predicted"/>
<keyword evidence="2 4" id="KW-0472">Membrane</keyword>
<evidence type="ECO:0000256" key="1">
    <source>
        <dbReference type="ARBA" id="ARBA00004370"/>
    </source>
</evidence>
<dbReference type="Proteomes" id="UP001601444">
    <property type="component" value="Unassembled WGS sequence"/>
</dbReference>
<dbReference type="RefSeq" id="WP_387702708.1">
    <property type="nucleotide sequence ID" value="NZ_JBIAMX010000020.1"/>
</dbReference>
<reference evidence="5 6" key="1">
    <citation type="submission" date="2024-10" db="EMBL/GenBank/DDBJ databases">
        <title>The Natural Products Discovery Center: Release of the First 8490 Sequenced Strains for Exploring Actinobacteria Biosynthetic Diversity.</title>
        <authorList>
            <person name="Kalkreuter E."/>
            <person name="Kautsar S.A."/>
            <person name="Yang D."/>
            <person name="Bader C.D."/>
            <person name="Teijaro C.N."/>
            <person name="Fluegel L."/>
            <person name="Davis C.M."/>
            <person name="Simpson J.R."/>
            <person name="Lauterbach L."/>
            <person name="Steele A.D."/>
            <person name="Gui C."/>
            <person name="Meng S."/>
            <person name="Li G."/>
            <person name="Viehrig K."/>
            <person name="Ye F."/>
            <person name="Su P."/>
            <person name="Kiefer A.F."/>
            <person name="Nichols A."/>
            <person name="Cepeda A.J."/>
            <person name="Yan W."/>
            <person name="Fan B."/>
            <person name="Jiang Y."/>
            <person name="Adhikari A."/>
            <person name="Zheng C.-J."/>
            <person name="Schuster L."/>
            <person name="Cowan T.M."/>
            <person name="Smanski M.J."/>
            <person name="Chevrette M.G."/>
            <person name="De Carvalho L.P.S."/>
            <person name="Shen B."/>
        </authorList>
    </citation>
    <scope>NUCLEOTIDE SEQUENCE [LARGE SCALE GENOMIC DNA]</scope>
    <source>
        <strain evidence="5 6">NPDC004045</strain>
    </source>
</reference>
<sequence length="182" mass="19180">MPTTTSDTEPGHAPAAARGSRARRAAALTAAAAVAAAGTATWFGLRYRDLDADRAAREEARSAACAYGAVLADYDADRLDAYFAAVLDRATGDWRTEFDTTSRDLRDVLTQGRVVSRAGAVECAVGEGDRDSATAIVVIDQTIAGAGTGGTPRQGRLTVTLSLEREGGRWLVNRVRSPLPDR</sequence>
<evidence type="ECO:0000256" key="3">
    <source>
        <dbReference type="SAM" id="MobiDB-lite"/>
    </source>
</evidence>
<feature type="region of interest" description="Disordered" evidence="3">
    <location>
        <begin position="1"/>
        <end position="20"/>
    </location>
</feature>